<reference evidence="2" key="1">
    <citation type="submission" date="2020-11" db="EMBL/GenBank/DDBJ databases">
        <authorList>
            <person name="Whiteford S."/>
        </authorList>
    </citation>
    <scope>NUCLEOTIDE SEQUENCE</scope>
</reference>
<feature type="region of interest" description="Disordered" evidence="1">
    <location>
        <begin position="246"/>
        <end position="298"/>
    </location>
</feature>
<feature type="compositionally biased region" description="Pro residues" evidence="1">
    <location>
        <begin position="281"/>
        <end position="294"/>
    </location>
</feature>
<evidence type="ECO:0000256" key="1">
    <source>
        <dbReference type="SAM" id="MobiDB-lite"/>
    </source>
</evidence>
<feature type="compositionally biased region" description="Basic and acidic residues" evidence="1">
    <location>
        <begin position="267"/>
        <end position="278"/>
    </location>
</feature>
<feature type="compositionally biased region" description="Basic and acidic residues" evidence="1">
    <location>
        <begin position="68"/>
        <end position="81"/>
    </location>
</feature>
<proteinExistence type="predicted"/>
<dbReference type="EMBL" id="CAJHNJ030000017">
    <property type="protein sequence ID" value="CAG9115582.1"/>
    <property type="molecule type" value="Genomic_DNA"/>
</dbReference>
<name>A0A8S4EHZ5_PLUXY</name>
<protein>
    <submittedName>
        <fullName evidence="2">(diamondback moth) hypothetical protein</fullName>
    </submittedName>
</protein>
<sequence>MARDLSQWYVASGSEAPASMYPAGAAGRQGAPHNPWQREEREREQEARRAAARARRAPGRQGAPHNPWQREEREREQEARRAAARARRAPGRQGAPHNPWQREEREREQEARRAAARARRDATISHLLSLAARTPAQNQQLRALQLEREFERRATQQDQDESSDAQFSPGNKSPSPEPSEARPPPPKSILKSPLNRADTNGYATDTSRADDSTSGLVSVSQSLGALAVAEPPPPPERGSSFAVMAARAAPPTANPAPVTPTPSTAGGRDKRVSFHERAPAAAPPPPTTAPPSDEPVPEAGSCLRFIEEAEHMLAAPASPATPPAPGAPLAAHTPGVIGAQEVYRDPRARRLAEAQARAPAAPVPEHLSFKEKMKMFALESGEASTPKDKVKISRAQRDIDAVH</sequence>
<dbReference type="GO" id="GO:0005911">
    <property type="term" value="C:cell-cell junction"/>
    <property type="evidence" value="ECO:0007669"/>
    <property type="project" value="InterPro"/>
</dbReference>
<dbReference type="Proteomes" id="UP000653454">
    <property type="component" value="Unassembled WGS sequence"/>
</dbReference>
<gene>
    <name evidence="2" type="ORF">PLXY2_LOCUS5753</name>
</gene>
<evidence type="ECO:0000313" key="3">
    <source>
        <dbReference type="Proteomes" id="UP000653454"/>
    </source>
</evidence>
<dbReference type="PANTHER" id="PTHR10398">
    <property type="entry name" value="AFADIN"/>
    <property type="match status" value="1"/>
</dbReference>
<feature type="compositionally biased region" description="Basic and acidic residues" evidence="1">
    <location>
        <begin position="100"/>
        <end position="123"/>
    </location>
</feature>
<feature type="region of interest" description="Disordered" evidence="1">
    <location>
        <begin position="380"/>
        <end position="403"/>
    </location>
</feature>
<feature type="compositionally biased region" description="Basic and acidic residues" evidence="1">
    <location>
        <begin position="385"/>
        <end position="403"/>
    </location>
</feature>
<feature type="compositionally biased region" description="Polar residues" evidence="1">
    <location>
        <begin position="197"/>
        <end position="218"/>
    </location>
</feature>
<evidence type="ECO:0000313" key="2">
    <source>
        <dbReference type="EMBL" id="CAG9115582.1"/>
    </source>
</evidence>
<keyword evidence="3" id="KW-1185">Reference proteome</keyword>
<dbReference type="PANTHER" id="PTHR10398:SF2">
    <property type="entry name" value="AFADIN"/>
    <property type="match status" value="1"/>
</dbReference>
<feature type="compositionally biased region" description="Pro residues" evidence="1">
    <location>
        <begin position="175"/>
        <end position="187"/>
    </location>
</feature>
<accession>A0A8S4EHZ5</accession>
<feature type="compositionally biased region" description="Basic and acidic residues" evidence="1">
    <location>
        <begin position="36"/>
        <end position="49"/>
    </location>
</feature>
<feature type="region of interest" description="Disordered" evidence="1">
    <location>
        <begin position="15"/>
        <end position="218"/>
    </location>
</feature>
<organism evidence="2 3">
    <name type="scientific">Plutella xylostella</name>
    <name type="common">Diamondback moth</name>
    <name type="synonym">Plutella maculipennis</name>
    <dbReference type="NCBI Taxonomy" id="51655"/>
    <lineage>
        <taxon>Eukaryota</taxon>
        <taxon>Metazoa</taxon>
        <taxon>Ecdysozoa</taxon>
        <taxon>Arthropoda</taxon>
        <taxon>Hexapoda</taxon>
        <taxon>Insecta</taxon>
        <taxon>Pterygota</taxon>
        <taxon>Neoptera</taxon>
        <taxon>Endopterygota</taxon>
        <taxon>Lepidoptera</taxon>
        <taxon>Glossata</taxon>
        <taxon>Ditrysia</taxon>
        <taxon>Yponomeutoidea</taxon>
        <taxon>Plutellidae</taxon>
        <taxon>Plutella</taxon>
    </lineage>
</organism>
<dbReference type="AlphaFoldDB" id="A0A8S4EHZ5"/>
<dbReference type="InterPro" id="IPR028842">
    <property type="entry name" value="Afadin"/>
</dbReference>
<feature type="compositionally biased region" description="Basic and acidic residues" evidence="1">
    <location>
        <begin position="145"/>
        <end position="155"/>
    </location>
</feature>
<comment type="caution">
    <text evidence="2">The sequence shown here is derived from an EMBL/GenBank/DDBJ whole genome shotgun (WGS) entry which is preliminary data.</text>
</comment>